<dbReference type="PANTHER" id="PTHR43308">
    <property type="entry name" value="OUTER MEMBRANE PROTEIN ALPHA-RELATED"/>
    <property type="match status" value="1"/>
</dbReference>
<feature type="domain" description="SLH" evidence="1">
    <location>
        <begin position="352"/>
        <end position="411"/>
    </location>
</feature>
<organism evidence="2 3">
    <name type="scientific">Paenibacillus agaridevorans</name>
    <dbReference type="NCBI Taxonomy" id="171404"/>
    <lineage>
        <taxon>Bacteria</taxon>
        <taxon>Bacillati</taxon>
        <taxon>Bacillota</taxon>
        <taxon>Bacilli</taxon>
        <taxon>Bacillales</taxon>
        <taxon>Paenibacillaceae</taxon>
        <taxon>Paenibacillus</taxon>
    </lineage>
</organism>
<dbReference type="EMBL" id="BDQX01000051">
    <property type="protein sequence ID" value="GBG06585.1"/>
    <property type="molecule type" value="Genomic_DNA"/>
</dbReference>
<protein>
    <recommendedName>
        <fullName evidence="1">SLH domain-containing protein</fullName>
    </recommendedName>
</protein>
<dbReference type="AlphaFoldDB" id="A0A2R5EKE6"/>
<gene>
    <name evidence="2" type="ORF">PAT3040_01115</name>
</gene>
<keyword evidence="3" id="KW-1185">Reference proteome</keyword>
<dbReference type="InterPro" id="IPR001119">
    <property type="entry name" value="SLH_dom"/>
</dbReference>
<evidence type="ECO:0000259" key="1">
    <source>
        <dbReference type="PROSITE" id="PS51272"/>
    </source>
</evidence>
<dbReference type="Proteomes" id="UP000245202">
    <property type="component" value="Unassembled WGS sequence"/>
</dbReference>
<dbReference type="Pfam" id="PF00395">
    <property type="entry name" value="SLH"/>
    <property type="match status" value="3"/>
</dbReference>
<dbReference type="NCBIfam" id="TIGR02543">
    <property type="entry name" value="List_Bact_rpt"/>
    <property type="match status" value="1"/>
</dbReference>
<dbReference type="InterPro" id="IPR051465">
    <property type="entry name" value="Cell_Envelope_Struct_Comp"/>
</dbReference>
<evidence type="ECO:0000313" key="2">
    <source>
        <dbReference type="EMBL" id="GBG06585.1"/>
    </source>
</evidence>
<dbReference type="InterPro" id="IPR013378">
    <property type="entry name" value="InlB-like_B-rpt"/>
</dbReference>
<dbReference type="PANTHER" id="PTHR43308:SF5">
    <property type="entry name" value="S-LAYER PROTEIN _ PEPTIDOGLYCAN ENDO-BETA-N-ACETYLGLUCOSAMINIDASE"/>
    <property type="match status" value="1"/>
</dbReference>
<feature type="domain" description="SLH" evidence="1">
    <location>
        <begin position="419"/>
        <end position="479"/>
    </location>
</feature>
<name>A0A2R5EKE6_9BACL</name>
<proteinExistence type="predicted"/>
<reference evidence="2 3" key="1">
    <citation type="submission" date="2017-08" db="EMBL/GenBank/DDBJ databases">
        <title>Substantial Increase in Enzyme Production by Combined Drug-Resistance Mutations in Paenibacillus agaridevorans.</title>
        <authorList>
            <person name="Tanaka Y."/>
            <person name="Funane K."/>
            <person name="Hosaka T."/>
            <person name="Shiwa Y."/>
            <person name="Fujita N."/>
            <person name="Miyazaki T."/>
            <person name="Yoshikawa H."/>
            <person name="Murakami K."/>
            <person name="Kasahara K."/>
            <person name="Inaoka T."/>
            <person name="Hiraga Y."/>
            <person name="Ochi K."/>
        </authorList>
    </citation>
    <scope>NUCLEOTIDE SEQUENCE [LARGE SCALE GENOMIC DNA]</scope>
    <source>
        <strain evidence="2 3">T-3040</strain>
    </source>
</reference>
<dbReference type="PROSITE" id="PS51272">
    <property type="entry name" value="SLH"/>
    <property type="match status" value="3"/>
</dbReference>
<comment type="caution">
    <text evidence="2">The sequence shown here is derived from an EMBL/GenBank/DDBJ whole genome shotgun (WGS) entry which is preliminary data.</text>
</comment>
<accession>A0A2R5EKE6</accession>
<feature type="domain" description="SLH" evidence="1">
    <location>
        <begin position="288"/>
        <end position="351"/>
    </location>
</feature>
<sequence>MPTVPADSGYTFTGWSSDGGITKLSAEALAARAVTGNITYTAYYTQNNSGTIITPPVTPVENYGIKILINGKAEIAGKAKTAKVNGQMVTTVTVDQSKLEEKLSAEGEHPVILIPMTMNSDVAIVEFNGQMVKSMEHKGAIVEIQTENGIYKLPALQINMDAISKQLDIQAALQDIRIQIEIGMPTAEMIRIFENAAADNTFTIVTPPINFTVRGIYGDTIIELSEFNTYIERMIAIPVGIDPNQITTGVVVDPDGSIRHVPTKIVYAEGKYYAQVNSLTNSIYAVISNPVAFTDVANHWAKEAVNDMGSRMVISGIGDLKFNPDQDITRAEFAAIIVRGLGLKPISGSAPFSDVRETDWYSSVINTAYAYNLINGFEDGSFRPLDKITREQAMAIIAKAMTITGLKAKLEEVEAGRPINSFTDSGMVSAWAKEGIADSLQAGIITGRNGSELAPKANITRAEVAVIVKRLLQKSDLIE</sequence>
<evidence type="ECO:0000313" key="3">
    <source>
        <dbReference type="Proteomes" id="UP000245202"/>
    </source>
</evidence>